<keyword evidence="5" id="KW-1185">Reference proteome</keyword>
<dbReference type="Gene3D" id="1.10.443.10">
    <property type="entry name" value="Intergrase catalytic core"/>
    <property type="match status" value="1"/>
</dbReference>
<dbReference type="GO" id="GO:0003677">
    <property type="term" value="F:DNA binding"/>
    <property type="evidence" value="ECO:0007669"/>
    <property type="project" value="UniProtKB-KW"/>
</dbReference>
<dbReference type="GO" id="GO:0015074">
    <property type="term" value="P:DNA integration"/>
    <property type="evidence" value="ECO:0007669"/>
    <property type="project" value="InterPro"/>
</dbReference>
<dbReference type="InterPro" id="IPR011010">
    <property type="entry name" value="DNA_brk_join_enz"/>
</dbReference>
<accession>A0AAN8IVC3</accession>
<dbReference type="Proteomes" id="UP001347796">
    <property type="component" value="Unassembled WGS sequence"/>
</dbReference>
<dbReference type="InterPro" id="IPR013762">
    <property type="entry name" value="Integrase-like_cat_sf"/>
</dbReference>
<protein>
    <recommendedName>
        <fullName evidence="3">Tyr recombinase domain-containing protein</fullName>
    </recommendedName>
</protein>
<dbReference type="PANTHER" id="PTHR34605">
    <property type="entry name" value="PHAGE_INTEGRASE DOMAIN-CONTAINING PROTEIN"/>
    <property type="match status" value="1"/>
</dbReference>
<evidence type="ECO:0000313" key="4">
    <source>
        <dbReference type="EMBL" id="KAK6165930.1"/>
    </source>
</evidence>
<evidence type="ECO:0000259" key="3">
    <source>
        <dbReference type="Pfam" id="PF00589"/>
    </source>
</evidence>
<sequence length="268" mass="30148">MFRQSFGIPAVWPLQIADITSFIVFLFRSGVSHSTVKCYISGLSFHSQINNLPDPTNSYLIKKILEGFKRSKGPTTDTRLPITYQLLTNIIGSLGNVCTTVFETKLFAAAFSLAFHGCFRVGELTFDPRNAQNHHLTLKNIRFLRDTLDIFLGSSKTDQFGKGTQIKLNKLKDDITCPVFLLSDYIKQRPPGSGILFCHFDSSPVTAYQFSAVLKKTLNFLGINPTRYSAHSFRIGSASYGYLNGLNASEIKDLGRWKSKAYKRYLRC</sequence>
<feature type="domain" description="Tyr recombinase" evidence="3">
    <location>
        <begin position="134"/>
        <end position="261"/>
    </location>
</feature>
<dbReference type="EMBL" id="JAZGQO010000021">
    <property type="protein sequence ID" value="KAK6165930.1"/>
    <property type="molecule type" value="Genomic_DNA"/>
</dbReference>
<dbReference type="GO" id="GO:0006310">
    <property type="term" value="P:DNA recombination"/>
    <property type="evidence" value="ECO:0007669"/>
    <property type="project" value="UniProtKB-KW"/>
</dbReference>
<comment type="caution">
    <text evidence="4">The sequence shown here is derived from an EMBL/GenBank/DDBJ whole genome shotgun (WGS) entry which is preliminary data.</text>
</comment>
<evidence type="ECO:0000313" key="5">
    <source>
        <dbReference type="Proteomes" id="UP001347796"/>
    </source>
</evidence>
<keyword evidence="2" id="KW-0233">DNA recombination</keyword>
<dbReference type="PANTHER" id="PTHR34605:SF3">
    <property type="entry name" value="P CELL-TYPE AGGLUTINATION PROTEIN MAP4-LIKE-RELATED"/>
    <property type="match status" value="1"/>
</dbReference>
<dbReference type="AlphaFoldDB" id="A0AAN8IVC3"/>
<dbReference type="Pfam" id="PF00589">
    <property type="entry name" value="Phage_integrase"/>
    <property type="match status" value="1"/>
</dbReference>
<dbReference type="InterPro" id="IPR002104">
    <property type="entry name" value="Integrase_catalytic"/>
</dbReference>
<dbReference type="Gene3D" id="1.10.150.130">
    <property type="match status" value="1"/>
</dbReference>
<evidence type="ECO:0000256" key="2">
    <source>
        <dbReference type="ARBA" id="ARBA00023172"/>
    </source>
</evidence>
<dbReference type="SUPFAM" id="SSF47823">
    <property type="entry name" value="lambda integrase-like, N-terminal domain"/>
    <property type="match status" value="1"/>
</dbReference>
<reference evidence="4 5" key="1">
    <citation type="submission" date="2024-01" db="EMBL/GenBank/DDBJ databases">
        <title>The genome of the rayed Mediterranean limpet Patella caerulea (Linnaeus, 1758).</title>
        <authorList>
            <person name="Anh-Thu Weber A."/>
            <person name="Halstead-Nussloch G."/>
        </authorList>
    </citation>
    <scope>NUCLEOTIDE SEQUENCE [LARGE SCALE GENOMIC DNA]</scope>
    <source>
        <strain evidence="4">AATW-2023a</strain>
        <tissue evidence="4">Whole specimen</tissue>
    </source>
</reference>
<gene>
    <name evidence="4" type="ORF">SNE40_022736</name>
</gene>
<dbReference type="SUPFAM" id="SSF56349">
    <property type="entry name" value="DNA breaking-rejoining enzymes"/>
    <property type="match status" value="1"/>
</dbReference>
<keyword evidence="1" id="KW-0238">DNA-binding</keyword>
<organism evidence="4 5">
    <name type="scientific">Patella caerulea</name>
    <name type="common">Rayed Mediterranean limpet</name>
    <dbReference type="NCBI Taxonomy" id="87958"/>
    <lineage>
        <taxon>Eukaryota</taxon>
        <taxon>Metazoa</taxon>
        <taxon>Spiralia</taxon>
        <taxon>Lophotrochozoa</taxon>
        <taxon>Mollusca</taxon>
        <taxon>Gastropoda</taxon>
        <taxon>Patellogastropoda</taxon>
        <taxon>Patelloidea</taxon>
        <taxon>Patellidae</taxon>
        <taxon>Patella</taxon>
    </lineage>
</organism>
<evidence type="ECO:0000256" key="1">
    <source>
        <dbReference type="ARBA" id="ARBA00023125"/>
    </source>
</evidence>
<dbReference type="InterPro" id="IPR010998">
    <property type="entry name" value="Integrase_recombinase_N"/>
</dbReference>
<dbReference type="InterPro" id="IPR052925">
    <property type="entry name" value="Phage_Integrase-like_Recomb"/>
</dbReference>
<proteinExistence type="predicted"/>
<name>A0AAN8IVC3_PATCE</name>